<feature type="transmembrane region" description="Helical" evidence="1">
    <location>
        <begin position="104"/>
        <end position="127"/>
    </location>
</feature>
<reference evidence="2 3" key="1">
    <citation type="submission" date="2024-02" db="EMBL/GenBank/DDBJ databases">
        <title>Characterization of antibiotic resistant novel bacterial strains and their environmental applications.</title>
        <authorList>
            <person name="Manzoor S."/>
            <person name="Abbas S."/>
            <person name="Arshad M."/>
            <person name="Li W.J."/>
            <person name="Ahmed I."/>
        </authorList>
    </citation>
    <scope>NUCLEOTIDE SEQUENCE [LARGE SCALE GENOMIC DNA]</scope>
    <source>
        <strain evidence="2 3">KACC 15558</strain>
    </source>
</reference>
<evidence type="ECO:0000313" key="2">
    <source>
        <dbReference type="EMBL" id="GAA5341362.1"/>
    </source>
</evidence>
<comment type="caution">
    <text evidence="2">The sequence shown here is derived from an EMBL/GenBank/DDBJ whole genome shotgun (WGS) entry which is preliminary data.</text>
</comment>
<accession>A0ABP9U2C1</accession>
<feature type="transmembrane region" description="Helical" evidence="1">
    <location>
        <begin position="38"/>
        <end position="58"/>
    </location>
</feature>
<proteinExistence type="predicted"/>
<keyword evidence="1" id="KW-0472">Membrane</keyword>
<dbReference type="RefSeq" id="WP_342038485.1">
    <property type="nucleotide sequence ID" value="NZ_BAABNP010000009.1"/>
</dbReference>
<evidence type="ECO:0000313" key="3">
    <source>
        <dbReference type="Proteomes" id="UP001498935"/>
    </source>
</evidence>
<dbReference type="EMBL" id="BAABNP010000009">
    <property type="protein sequence ID" value="GAA5341362.1"/>
    <property type="molecule type" value="Genomic_DNA"/>
</dbReference>
<keyword evidence="1" id="KW-0812">Transmembrane</keyword>
<name>A0ABP9U2C1_9MICO</name>
<feature type="transmembrane region" description="Helical" evidence="1">
    <location>
        <begin position="65"/>
        <end position="84"/>
    </location>
</feature>
<keyword evidence="3" id="KW-1185">Reference proteome</keyword>
<evidence type="ECO:0000256" key="1">
    <source>
        <dbReference type="SAM" id="Phobius"/>
    </source>
</evidence>
<organism evidence="2 3">
    <name type="scientific">Brevibacterium ammoniilyticum</name>
    <dbReference type="NCBI Taxonomy" id="1046555"/>
    <lineage>
        <taxon>Bacteria</taxon>
        <taxon>Bacillati</taxon>
        <taxon>Actinomycetota</taxon>
        <taxon>Actinomycetes</taxon>
        <taxon>Micrococcales</taxon>
        <taxon>Brevibacteriaceae</taxon>
        <taxon>Brevibacterium</taxon>
    </lineage>
</organism>
<sequence>MITLTLGASLALGLGLCWSMISIRSLQAADSSWLAVTDAWWSWALMLVAAALIPAPTWGRIGNTLIAGGSAVTVYYVIKAQWAIGYPGSSRGFATYFQADSFLLYLLAVIVAAPALGGIVGGVSAALRRR</sequence>
<keyword evidence="1" id="KW-1133">Transmembrane helix</keyword>
<gene>
    <name evidence="2" type="ORF">KACC15558_24020</name>
</gene>
<dbReference type="Proteomes" id="UP001498935">
    <property type="component" value="Unassembled WGS sequence"/>
</dbReference>
<protein>
    <submittedName>
        <fullName evidence="2">Uncharacterized protein</fullName>
    </submittedName>
</protein>